<dbReference type="Proteomes" id="UP000799764">
    <property type="component" value="Unassembled WGS sequence"/>
</dbReference>
<dbReference type="Pfam" id="PF00668">
    <property type="entry name" value="Condensation"/>
    <property type="match status" value="2"/>
</dbReference>
<dbReference type="SUPFAM" id="SSF56801">
    <property type="entry name" value="Acetyl-CoA synthetase-like"/>
    <property type="match status" value="2"/>
</dbReference>
<dbReference type="Gene3D" id="3.40.50.12780">
    <property type="entry name" value="N-terminal domain of ligase-like"/>
    <property type="match status" value="2"/>
</dbReference>
<feature type="domain" description="Carrier" evidence="4">
    <location>
        <begin position="1797"/>
        <end position="1873"/>
    </location>
</feature>
<dbReference type="GO" id="GO:0044550">
    <property type="term" value="P:secondary metabolite biosynthetic process"/>
    <property type="evidence" value="ECO:0007669"/>
    <property type="project" value="TreeGrafter"/>
</dbReference>
<dbReference type="FunFam" id="3.30.300.30:FF:000015">
    <property type="entry name" value="Nonribosomal peptide synthase SidD"/>
    <property type="match status" value="2"/>
</dbReference>
<dbReference type="InterPro" id="IPR000873">
    <property type="entry name" value="AMP-dep_synth/lig_dom"/>
</dbReference>
<dbReference type="GO" id="GO:0043041">
    <property type="term" value="P:amino acid activation for nonribosomal peptide biosynthetic process"/>
    <property type="evidence" value="ECO:0007669"/>
    <property type="project" value="TreeGrafter"/>
</dbReference>
<dbReference type="PROSITE" id="PS50075">
    <property type="entry name" value="CARRIER"/>
    <property type="match status" value="2"/>
</dbReference>
<evidence type="ECO:0000256" key="1">
    <source>
        <dbReference type="ARBA" id="ARBA00022450"/>
    </source>
</evidence>
<dbReference type="EMBL" id="MU001503">
    <property type="protein sequence ID" value="KAF2443242.1"/>
    <property type="molecule type" value="Genomic_DNA"/>
</dbReference>
<dbReference type="NCBIfam" id="TIGR01733">
    <property type="entry name" value="AA-adenyl-dom"/>
    <property type="match status" value="2"/>
</dbReference>
<evidence type="ECO:0000313" key="5">
    <source>
        <dbReference type="EMBL" id="KAF2443242.1"/>
    </source>
</evidence>
<dbReference type="InterPro" id="IPR010071">
    <property type="entry name" value="AA_adenyl_dom"/>
</dbReference>
<dbReference type="InterPro" id="IPR036736">
    <property type="entry name" value="ACP-like_sf"/>
</dbReference>
<dbReference type="Pfam" id="PF00501">
    <property type="entry name" value="AMP-binding"/>
    <property type="match status" value="2"/>
</dbReference>
<keyword evidence="6" id="KW-1185">Reference proteome</keyword>
<sequence>MAIVSKMLSHQQANAWEKLRVDDIGPAPWVVVSGALSLLLSVYSQGQAPLFHARTDTPAQSWNVSLQVDQDCTARELFKATEEAGEKTGTVSKVLYSFSLCMDSLENWTNSKGGASDSDSEEESESLSIPRQIFVTVEPEGEACYLTLESRAKNSQASTRFLDQLAHVIRQLLAGATDGRRLRDLDLISATDRQDLQLWNQHVPSTIKSTIHEIFAQRVLERPSSQAVESWDGRLSYQELDSLSSRVSTLLLEAGVRPRDVIPLCFEKSLWTIVAMFGVLKSGCAFLLLDVSHPTTRLETLSKAVGAPLVLSSCEQRERARSLASQVIVISGSTLPAPTKDELCHVQVSPSDVGAIIFTSGTTGTPKGIQLEHKSMCSSLMALSQTLGMGRHTRYFQFSSYAFDAAFGEILMTLFNGGCICIPSEGDRLNKLAESIRFFNANTVLLTPTVVRLLSPADVPGLTTLISGGERVTKDIIGTWGNVTNFWIVYGPAEITVGCVAKRAFHSEDESINIGRPVNSRIWITRLDDPNKLAPVGVLGEVVVEGPGVARNYINNSSDSGKLFIDTSPWAQDLGLDMTSTTRCYRTGDLASFAENGEIIFVGRRDRQVKLRGQRIELEDIEAKLQHQTRQPGAHVVLEVLDISGTANLVAFLQHPSYDGTSGSNPDGDTAHSNERLRLEIAGIRTRISEELPSYMWPVVWIPLKELPLSPSGKLDRRALLRIGKEFHSSLAVDGGDGDDLSPVESVLAGFWKQLLQFSSGSFKPDAHFFKLGGDSLRSMKLITMVNQAGYHLTMEKLFKNPTIAGMATAMQKLPDAVADQSRPSVVRAPSSIGESSQVWSLLEQHGLDKQEVAAIFPCSPLQEGLFSLSLALTSLYSSQFVFDVPGTMDIQKFRTACESAINVFPILRTTIVSSSSGLIQVVLRHQKRWTEVTQELAPFLAADKTIPFTSGQPLARYHYVHDPSTKRSHVVWTLHHAVFDGWSLDLVVDHLRATYSGNTITEQPTRGFEDFVQLSRTLHEEEASSFWKEQLQNAPASSFPNLPKPGYLAADNSCLRHKMATPAMSALGTTATVMARASLALLLSEYEGSDDITFGNSLHGRSSLPDDLQNVMDRAKTISGFLDDLQEQYTSTIPYEQFGLSRINAMGPDVKNAASFRTLLIVQIENTAFTDGEDIKLKEVERSLHEYPLVLTLVPGDSQTELIATFDSTLISPQQTQRILQQFEQVFYELSTRSSDTKLGELDLASKADKTTMFWWNARSHRAFEVCVHEMIREHVKRSPNALAIYSKNGNLDYATLDKLSDAIAGQLKQSGVAPGSVVGVLFEKSSWALVSTLAVIKAGCAFAPLSPTNPRQRLLDIAEQANIKVVLCSAKQQRNFPGLVQNTIVINDETIASFQPVAESHRKIATPDSMLYVLSTSGTTGTPKVFAVQHKSFASGALARAPLIGRNSNSRVLQFAPFNFDPSVEDILTTFMFGGCVCLPSEDDIMGDISAFMKDARVNFANITPSVADTLKQNELPDLEILLLSGESPHQALIDKWDGKVQLMNGYGPSECSVKCSINRNLTRNDPRNIGHSVGTSVWVLKPDNHNLITPLGAVGELVIESPNLAIGYMNRPEVTREKFIDAPSWLQDFREGHVSRMYKTGDLVRYLEDGSVSYIGRGDLQLKVNGQRLEAEEVRHRIQDYFAEDDLVVLVDSARFEGQQSDILIAYLASKSGKRTGAVDLDPTLQQRIQKLKDQMIRHLGTILPKYMIPSVFLAVTNIPVTTNGKADRRTLKALTLSQRLDPRLLSENGIIEPPTTEGEKLLHGLWQNLLGLKADEFGANAHFFELAGSSLMAIRMAAALRDRGQDISARKIFENPILSDMASQMKPIEKLISHGSTVFSLLGKIGYDVHALKDVLPAYSIKYEDIEDAYPCTRQQQRYVEEEGAAPGGTTFRHIVSLPADIDLTRLETTLRRIVQANSILRTRILLLKSHPIQIVLKDEVATRNVETLSSLVREDREISWGLGQPQSRFSFINEGQDQPKYLVWSCTHVVFDGWCRKLLLEDIDYAYHHDAVPPSRPGYNQFIDYVYGQELDATTSTLIKAMEEKPFLLYFRLDGTRVPTVTHFATLGISFPSSLPLGISYATVLLTAWSIAAAYVEKHNHLLYNILLGGRDAALTGIDSLMGPTSTTAPLAVSIDNESTLRETMENIHKRIGEAGSLQHTVDLGDQLKRLLRAAPTLVVHPADDYVESSTKNLGLVRSRAEMVQGSSDALFMNFCLRTDNAGVDLVLELDEHFFSERRATRYLDTLECILAFFFTPGGMDLTIKELDLDSVHLESSVSISTDIAY</sequence>
<feature type="domain" description="Carrier" evidence="4">
    <location>
        <begin position="739"/>
        <end position="815"/>
    </location>
</feature>
<protein>
    <submittedName>
        <fullName evidence="5">Nonribosomal peptide synthase</fullName>
    </submittedName>
</protein>
<dbReference type="InterPro" id="IPR006162">
    <property type="entry name" value="Ppantetheine_attach_site"/>
</dbReference>
<keyword evidence="3" id="KW-0436">Ligase</keyword>
<dbReference type="SUPFAM" id="SSF47336">
    <property type="entry name" value="ACP-like"/>
    <property type="match status" value="2"/>
</dbReference>
<dbReference type="InterPro" id="IPR001242">
    <property type="entry name" value="Condensation_dom"/>
</dbReference>
<dbReference type="PROSITE" id="PS00012">
    <property type="entry name" value="PHOSPHOPANTETHEINE"/>
    <property type="match status" value="1"/>
</dbReference>
<dbReference type="CDD" id="cd05918">
    <property type="entry name" value="A_NRPS_SidN3_like"/>
    <property type="match status" value="2"/>
</dbReference>
<dbReference type="InterPro" id="IPR045851">
    <property type="entry name" value="AMP-bd_C_sf"/>
</dbReference>
<comment type="caution">
    <text evidence="5">The sequence shown here is derived from an EMBL/GenBank/DDBJ whole genome shotgun (WGS) entry which is preliminary data.</text>
</comment>
<evidence type="ECO:0000259" key="4">
    <source>
        <dbReference type="PROSITE" id="PS50075"/>
    </source>
</evidence>
<dbReference type="InterPro" id="IPR020845">
    <property type="entry name" value="AMP-binding_CS"/>
</dbReference>
<dbReference type="Gene3D" id="3.30.559.30">
    <property type="entry name" value="Nonribosomal peptide synthetase, condensation domain"/>
    <property type="match status" value="2"/>
</dbReference>
<dbReference type="OrthoDB" id="416786at2759"/>
<organism evidence="5 6">
    <name type="scientific">Karstenula rhodostoma CBS 690.94</name>
    <dbReference type="NCBI Taxonomy" id="1392251"/>
    <lineage>
        <taxon>Eukaryota</taxon>
        <taxon>Fungi</taxon>
        <taxon>Dikarya</taxon>
        <taxon>Ascomycota</taxon>
        <taxon>Pezizomycotina</taxon>
        <taxon>Dothideomycetes</taxon>
        <taxon>Pleosporomycetidae</taxon>
        <taxon>Pleosporales</taxon>
        <taxon>Massarineae</taxon>
        <taxon>Didymosphaeriaceae</taxon>
        <taxon>Karstenula</taxon>
    </lineage>
</organism>
<dbReference type="PANTHER" id="PTHR45527:SF16">
    <property type="entry name" value="NONRIBOSOMAL PEPTIDE SYNTHASE ATNA-RELATED"/>
    <property type="match status" value="1"/>
</dbReference>
<evidence type="ECO:0000313" key="6">
    <source>
        <dbReference type="Proteomes" id="UP000799764"/>
    </source>
</evidence>
<accession>A0A9P4UBL3</accession>
<keyword evidence="1" id="KW-0596">Phosphopantetheine</keyword>
<dbReference type="InterPro" id="IPR023213">
    <property type="entry name" value="CAT-like_dom_sf"/>
</dbReference>
<dbReference type="Gene3D" id="3.30.300.30">
    <property type="match status" value="2"/>
</dbReference>
<keyword evidence="2" id="KW-0597">Phosphoprotein</keyword>
<name>A0A9P4UBL3_9PLEO</name>
<reference evidence="5" key="1">
    <citation type="journal article" date="2020" name="Stud. Mycol.">
        <title>101 Dothideomycetes genomes: a test case for predicting lifestyles and emergence of pathogens.</title>
        <authorList>
            <person name="Haridas S."/>
            <person name="Albert R."/>
            <person name="Binder M."/>
            <person name="Bloem J."/>
            <person name="Labutti K."/>
            <person name="Salamov A."/>
            <person name="Andreopoulos B."/>
            <person name="Baker S."/>
            <person name="Barry K."/>
            <person name="Bills G."/>
            <person name="Bluhm B."/>
            <person name="Cannon C."/>
            <person name="Castanera R."/>
            <person name="Culley D."/>
            <person name="Daum C."/>
            <person name="Ezra D."/>
            <person name="Gonzalez J."/>
            <person name="Henrissat B."/>
            <person name="Kuo A."/>
            <person name="Liang C."/>
            <person name="Lipzen A."/>
            <person name="Lutzoni F."/>
            <person name="Magnuson J."/>
            <person name="Mondo S."/>
            <person name="Nolan M."/>
            <person name="Ohm R."/>
            <person name="Pangilinan J."/>
            <person name="Park H.-J."/>
            <person name="Ramirez L."/>
            <person name="Alfaro M."/>
            <person name="Sun H."/>
            <person name="Tritt A."/>
            <person name="Yoshinaga Y."/>
            <person name="Zwiers L.-H."/>
            <person name="Turgeon B."/>
            <person name="Goodwin S."/>
            <person name="Spatafora J."/>
            <person name="Crous P."/>
            <person name="Grigoriev I."/>
        </authorList>
    </citation>
    <scope>NUCLEOTIDE SEQUENCE</scope>
    <source>
        <strain evidence="5">CBS 690.94</strain>
    </source>
</reference>
<dbReference type="InterPro" id="IPR009081">
    <property type="entry name" value="PP-bd_ACP"/>
</dbReference>
<proteinExistence type="predicted"/>
<dbReference type="GO" id="GO:0005737">
    <property type="term" value="C:cytoplasm"/>
    <property type="evidence" value="ECO:0007669"/>
    <property type="project" value="TreeGrafter"/>
</dbReference>
<dbReference type="PROSITE" id="PS00455">
    <property type="entry name" value="AMP_BINDING"/>
    <property type="match status" value="1"/>
</dbReference>
<dbReference type="GO" id="GO:0031177">
    <property type="term" value="F:phosphopantetheine binding"/>
    <property type="evidence" value="ECO:0007669"/>
    <property type="project" value="TreeGrafter"/>
</dbReference>
<dbReference type="PANTHER" id="PTHR45527">
    <property type="entry name" value="NONRIBOSOMAL PEPTIDE SYNTHETASE"/>
    <property type="match status" value="1"/>
</dbReference>
<evidence type="ECO:0000256" key="2">
    <source>
        <dbReference type="ARBA" id="ARBA00022553"/>
    </source>
</evidence>
<dbReference type="Gene3D" id="3.30.559.10">
    <property type="entry name" value="Chloramphenicol acetyltransferase-like domain"/>
    <property type="match status" value="2"/>
</dbReference>
<dbReference type="SUPFAM" id="SSF52777">
    <property type="entry name" value="CoA-dependent acyltransferases"/>
    <property type="match status" value="4"/>
</dbReference>
<gene>
    <name evidence="5" type="ORF">P171DRAFT_496609</name>
</gene>
<evidence type="ECO:0000256" key="3">
    <source>
        <dbReference type="ARBA" id="ARBA00022598"/>
    </source>
</evidence>
<dbReference type="Gene3D" id="1.10.1200.10">
    <property type="entry name" value="ACP-like"/>
    <property type="match status" value="2"/>
</dbReference>
<dbReference type="InterPro" id="IPR042099">
    <property type="entry name" value="ANL_N_sf"/>
</dbReference>
<dbReference type="Pfam" id="PF00550">
    <property type="entry name" value="PP-binding"/>
    <property type="match status" value="2"/>
</dbReference>
<dbReference type="GO" id="GO:0016874">
    <property type="term" value="F:ligase activity"/>
    <property type="evidence" value="ECO:0007669"/>
    <property type="project" value="UniProtKB-KW"/>
</dbReference>
<dbReference type="CDD" id="cd19545">
    <property type="entry name" value="FUM14_C_NRPS-like"/>
    <property type="match status" value="1"/>
</dbReference>